<dbReference type="SMART" id="SM00463">
    <property type="entry name" value="SMR"/>
    <property type="match status" value="1"/>
</dbReference>
<dbReference type="Pfam" id="PF01713">
    <property type="entry name" value="Smr"/>
    <property type="match status" value="1"/>
</dbReference>
<evidence type="ECO:0000256" key="1">
    <source>
        <dbReference type="SAM" id="MobiDB-lite"/>
    </source>
</evidence>
<keyword evidence="4" id="KW-1185">Reference proteome</keyword>
<feature type="region of interest" description="Disordered" evidence="1">
    <location>
        <begin position="68"/>
        <end position="101"/>
    </location>
</feature>
<evidence type="ECO:0000313" key="4">
    <source>
        <dbReference type="Proteomes" id="UP001302329"/>
    </source>
</evidence>
<sequence>RRLEQQHRPLPERREHGGWRPRVGDRIRLLALGKAAEVLTISEEGSELTVRCGVLRLTVALAAIEGLHGEKPAPPEPPLQVRIRSRRSPGSRGPEVRTEGNTVDVRGLRVHEAEAAVEERLRGANGPVWVIHGIGTGKLKRGLRDWLSGLAWVERVSDAEQGDGGPGCSVIWVK</sequence>
<gene>
    <name evidence="3" type="ORF">VB739_15610</name>
</gene>
<name>A0ABU5SZP7_9CYAN</name>
<comment type="caution">
    <text evidence="3">The sequence shown here is derived from an EMBL/GenBank/DDBJ whole genome shotgun (WGS) entry which is preliminary data.</text>
</comment>
<dbReference type="RefSeq" id="WP_323357935.1">
    <property type="nucleotide sequence ID" value="NZ_JAYGHY010000085.1"/>
</dbReference>
<dbReference type="EMBL" id="JAYGHY010000085">
    <property type="protein sequence ID" value="MEA5443985.1"/>
    <property type="molecule type" value="Genomic_DNA"/>
</dbReference>
<dbReference type="InterPro" id="IPR036063">
    <property type="entry name" value="Smr_dom_sf"/>
</dbReference>
<proteinExistence type="predicted"/>
<dbReference type="InterPro" id="IPR002625">
    <property type="entry name" value="Smr_dom"/>
</dbReference>
<protein>
    <submittedName>
        <fullName evidence="3">Smr/MutS family protein</fullName>
    </submittedName>
</protein>
<reference evidence="3 4" key="1">
    <citation type="submission" date="2023-12" db="EMBL/GenBank/DDBJ databases">
        <title>Baltic Sea Cyanobacteria.</title>
        <authorList>
            <person name="Delbaje E."/>
            <person name="Fewer D.P."/>
            <person name="Shishido T.K."/>
        </authorList>
    </citation>
    <scope>NUCLEOTIDE SEQUENCE [LARGE SCALE GENOMIC DNA]</scope>
    <source>
        <strain evidence="3 4">UHCC 0281</strain>
    </source>
</reference>
<dbReference type="Gene3D" id="3.30.1370.110">
    <property type="match status" value="1"/>
</dbReference>
<dbReference type="PROSITE" id="PS50828">
    <property type="entry name" value="SMR"/>
    <property type="match status" value="1"/>
</dbReference>
<feature type="domain" description="Smr" evidence="2">
    <location>
        <begin position="103"/>
        <end position="174"/>
    </location>
</feature>
<organism evidence="3 4">
    <name type="scientific">Cyanobium gracile UHCC 0281</name>
    <dbReference type="NCBI Taxonomy" id="3110309"/>
    <lineage>
        <taxon>Bacteria</taxon>
        <taxon>Bacillati</taxon>
        <taxon>Cyanobacteriota</taxon>
        <taxon>Cyanophyceae</taxon>
        <taxon>Synechococcales</taxon>
        <taxon>Prochlorococcaceae</taxon>
        <taxon>Cyanobium</taxon>
    </lineage>
</organism>
<evidence type="ECO:0000259" key="2">
    <source>
        <dbReference type="PROSITE" id="PS50828"/>
    </source>
</evidence>
<feature type="non-terminal residue" evidence="3">
    <location>
        <position position="1"/>
    </location>
</feature>
<dbReference type="Proteomes" id="UP001302329">
    <property type="component" value="Unassembled WGS sequence"/>
</dbReference>
<dbReference type="Pfam" id="PF20297">
    <property type="entry name" value="MSSS"/>
    <property type="match status" value="1"/>
</dbReference>
<dbReference type="SUPFAM" id="SSF160443">
    <property type="entry name" value="SMR domain-like"/>
    <property type="match status" value="1"/>
</dbReference>
<dbReference type="InterPro" id="IPR046893">
    <property type="entry name" value="MSSS"/>
</dbReference>
<accession>A0ABU5SZP7</accession>
<evidence type="ECO:0000313" key="3">
    <source>
        <dbReference type="EMBL" id="MEA5443985.1"/>
    </source>
</evidence>